<dbReference type="GO" id="GO:0016491">
    <property type="term" value="F:oxidoreductase activity"/>
    <property type="evidence" value="ECO:0007669"/>
    <property type="project" value="UniProtKB-KW"/>
</dbReference>
<feature type="transmembrane region" description="Helical" evidence="10">
    <location>
        <begin position="81"/>
        <end position="101"/>
    </location>
</feature>
<evidence type="ECO:0000313" key="12">
    <source>
        <dbReference type="EMBL" id="OGG56948.1"/>
    </source>
</evidence>
<feature type="transmembrane region" description="Helical" evidence="10">
    <location>
        <begin position="52"/>
        <end position="75"/>
    </location>
</feature>
<keyword evidence="9" id="KW-0676">Redox-active center</keyword>
<keyword evidence="7 10" id="KW-0472">Membrane</keyword>
<dbReference type="GO" id="GO:0048038">
    <property type="term" value="F:quinone binding"/>
    <property type="evidence" value="ECO:0007669"/>
    <property type="project" value="UniProtKB-KW"/>
</dbReference>
<evidence type="ECO:0000256" key="9">
    <source>
        <dbReference type="ARBA" id="ARBA00023284"/>
    </source>
</evidence>
<dbReference type="InterPro" id="IPR012932">
    <property type="entry name" value="VKOR"/>
</dbReference>
<evidence type="ECO:0000256" key="7">
    <source>
        <dbReference type="ARBA" id="ARBA00023136"/>
    </source>
</evidence>
<keyword evidence="4" id="KW-0874">Quinone</keyword>
<evidence type="ECO:0000259" key="11">
    <source>
        <dbReference type="SMART" id="SM00756"/>
    </source>
</evidence>
<comment type="subcellular location">
    <subcellularLocation>
        <location evidence="1">Membrane</location>
        <topology evidence="1">Multi-pass membrane protein</topology>
    </subcellularLocation>
</comment>
<evidence type="ECO:0000256" key="5">
    <source>
        <dbReference type="ARBA" id="ARBA00022989"/>
    </source>
</evidence>
<evidence type="ECO:0000313" key="13">
    <source>
        <dbReference type="Proteomes" id="UP000178606"/>
    </source>
</evidence>
<sequence length="134" mass="14369">MAWIIFFLALTGLLNALYFALSCYGLARGRLIPVVGQGSSCRAVMQTPDARVLGLPNFIFGALYYLGLIVLSWTADPASGWMAAARVASYLAVLLGVYLVYALRYRLHVSCPLCLLGHGVNLALAVCLTVTNIG</sequence>
<comment type="similarity">
    <text evidence="2">Belongs to the VKOR family.</text>
</comment>
<comment type="caution">
    <text evidence="12">The sequence shown here is derived from an EMBL/GenBank/DDBJ whole genome shotgun (WGS) entry which is preliminary data.</text>
</comment>
<feature type="domain" description="Vitamin K epoxide reductase" evidence="11">
    <location>
        <begin position="1"/>
        <end position="132"/>
    </location>
</feature>
<dbReference type="InterPro" id="IPR038354">
    <property type="entry name" value="VKOR_sf"/>
</dbReference>
<keyword evidence="5 10" id="KW-1133">Transmembrane helix</keyword>
<organism evidence="12 13">
    <name type="scientific">Handelsmanbacteria sp. (strain RIFCSPLOWO2_12_FULL_64_10)</name>
    <dbReference type="NCBI Taxonomy" id="1817868"/>
    <lineage>
        <taxon>Bacteria</taxon>
        <taxon>Candidatus Handelsmaniibacteriota</taxon>
    </lineage>
</organism>
<dbReference type="Gene3D" id="1.20.1440.130">
    <property type="entry name" value="VKOR domain"/>
    <property type="match status" value="1"/>
</dbReference>
<evidence type="ECO:0000256" key="10">
    <source>
        <dbReference type="SAM" id="Phobius"/>
    </source>
</evidence>
<evidence type="ECO:0000256" key="2">
    <source>
        <dbReference type="ARBA" id="ARBA00006214"/>
    </source>
</evidence>
<protein>
    <recommendedName>
        <fullName evidence="11">Vitamin K epoxide reductase domain-containing protein</fullName>
    </recommendedName>
</protein>
<evidence type="ECO:0000256" key="8">
    <source>
        <dbReference type="ARBA" id="ARBA00023157"/>
    </source>
</evidence>
<gene>
    <name evidence="12" type="ORF">A3F84_15555</name>
</gene>
<accession>A0A1F6D687</accession>
<evidence type="ECO:0000256" key="3">
    <source>
        <dbReference type="ARBA" id="ARBA00022692"/>
    </source>
</evidence>
<keyword evidence="8" id="KW-1015">Disulfide bond</keyword>
<dbReference type="EMBL" id="MFKF01000021">
    <property type="protein sequence ID" value="OGG56948.1"/>
    <property type="molecule type" value="Genomic_DNA"/>
</dbReference>
<keyword evidence="3 10" id="KW-0812">Transmembrane</keyword>
<name>A0A1F6D687_HANXR</name>
<reference evidence="12 13" key="1">
    <citation type="journal article" date="2016" name="Nat. Commun.">
        <title>Thousands of microbial genomes shed light on interconnected biogeochemical processes in an aquifer system.</title>
        <authorList>
            <person name="Anantharaman K."/>
            <person name="Brown C.T."/>
            <person name="Hug L.A."/>
            <person name="Sharon I."/>
            <person name="Castelle C.J."/>
            <person name="Probst A.J."/>
            <person name="Thomas B.C."/>
            <person name="Singh A."/>
            <person name="Wilkins M.J."/>
            <person name="Karaoz U."/>
            <person name="Brodie E.L."/>
            <person name="Williams K.H."/>
            <person name="Hubbard S.S."/>
            <person name="Banfield J.F."/>
        </authorList>
    </citation>
    <scope>NUCLEOTIDE SEQUENCE [LARGE SCALE GENOMIC DNA]</scope>
    <source>
        <strain evidence="13">RIFCSPLOWO2_12_FULL_64_10</strain>
    </source>
</reference>
<evidence type="ECO:0000256" key="1">
    <source>
        <dbReference type="ARBA" id="ARBA00004141"/>
    </source>
</evidence>
<dbReference type="SMART" id="SM00756">
    <property type="entry name" value="VKc"/>
    <property type="match status" value="1"/>
</dbReference>
<dbReference type="Proteomes" id="UP000178606">
    <property type="component" value="Unassembled WGS sequence"/>
</dbReference>
<evidence type="ECO:0000256" key="6">
    <source>
        <dbReference type="ARBA" id="ARBA00023002"/>
    </source>
</evidence>
<keyword evidence="6" id="KW-0560">Oxidoreductase</keyword>
<proteinExistence type="inferred from homology"/>
<feature type="transmembrane region" description="Helical" evidence="10">
    <location>
        <begin position="6"/>
        <end position="27"/>
    </location>
</feature>
<feature type="transmembrane region" description="Helical" evidence="10">
    <location>
        <begin position="113"/>
        <end position="133"/>
    </location>
</feature>
<evidence type="ECO:0000256" key="4">
    <source>
        <dbReference type="ARBA" id="ARBA00022719"/>
    </source>
</evidence>
<dbReference type="CDD" id="cd10546">
    <property type="entry name" value="VKOR"/>
    <property type="match status" value="1"/>
</dbReference>
<dbReference type="GO" id="GO:0016020">
    <property type="term" value="C:membrane"/>
    <property type="evidence" value="ECO:0007669"/>
    <property type="project" value="UniProtKB-SubCell"/>
</dbReference>
<dbReference type="AlphaFoldDB" id="A0A1F6D687"/>
<dbReference type="Pfam" id="PF07884">
    <property type="entry name" value="VKOR"/>
    <property type="match status" value="1"/>
</dbReference>